<dbReference type="PROSITE" id="PS51318">
    <property type="entry name" value="TAT"/>
    <property type="match status" value="1"/>
</dbReference>
<evidence type="ECO:0000313" key="4">
    <source>
        <dbReference type="Proteomes" id="UP000633509"/>
    </source>
</evidence>
<evidence type="ECO:0000256" key="1">
    <source>
        <dbReference type="SAM" id="SignalP"/>
    </source>
</evidence>
<reference evidence="3 4" key="1">
    <citation type="submission" date="2020-10" db="EMBL/GenBank/DDBJ databases">
        <title>Sequencing the genomes of 1000 actinobacteria strains.</title>
        <authorList>
            <person name="Klenk H.-P."/>
        </authorList>
    </citation>
    <scope>NUCLEOTIDE SEQUENCE [LARGE SCALE GENOMIC DNA]</scope>
    <source>
        <strain evidence="3 4">DSM 43173</strain>
    </source>
</reference>
<proteinExistence type="predicted"/>
<dbReference type="Pfam" id="PF00857">
    <property type="entry name" value="Isochorismatase"/>
    <property type="match status" value="1"/>
</dbReference>
<evidence type="ECO:0000313" key="3">
    <source>
        <dbReference type="EMBL" id="MBE1582171.1"/>
    </source>
</evidence>
<name>A0ABR9LND7_9ACTN</name>
<feature type="chain" id="PRO_5045604235" evidence="1">
    <location>
        <begin position="30"/>
        <end position="238"/>
    </location>
</feature>
<feature type="signal peptide" evidence="1">
    <location>
        <begin position="1"/>
        <end position="29"/>
    </location>
</feature>
<dbReference type="EMBL" id="JADBEK010000001">
    <property type="protein sequence ID" value="MBE1582171.1"/>
    <property type="molecule type" value="Genomic_DNA"/>
</dbReference>
<keyword evidence="4" id="KW-1185">Reference proteome</keyword>
<dbReference type="InterPro" id="IPR006311">
    <property type="entry name" value="TAT_signal"/>
</dbReference>
<dbReference type="Gene3D" id="3.40.50.850">
    <property type="entry name" value="Isochorismatase-like"/>
    <property type="match status" value="1"/>
</dbReference>
<dbReference type="InterPro" id="IPR036380">
    <property type="entry name" value="Isochorismatase-like_sf"/>
</dbReference>
<dbReference type="RefSeq" id="WP_192783501.1">
    <property type="nucleotide sequence ID" value="NZ_JADBEK010000001.1"/>
</dbReference>
<feature type="domain" description="Isochorismatase-like" evidence="2">
    <location>
        <begin position="50"/>
        <end position="197"/>
    </location>
</feature>
<dbReference type="Proteomes" id="UP000633509">
    <property type="component" value="Unassembled WGS sequence"/>
</dbReference>
<dbReference type="SUPFAM" id="SSF52499">
    <property type="entry name" value="Isochorismatase-like hydrolases"/>
    <property type="match status" value="1"/>
</dbReference>
<organism evidence="3 4">
    <name type="scientific">Nonomuraea angiospora</name>
    <dbReference type="NCBI Taxonomy" id="46172"/>
    <lineage>
        <taxon>Bacteria</taxon>
        <taxon>Bacillati</taxon>
        <taxon>Actinomycetota</taxon>
        <taxon>Actinomycetes</taxon>
        <taxon>Streptosporangiales</taxon>
        <taxon>Streptosporangiaceae</taxon>
        <taxon>Nonomuraea</taxon>
    </lineage>
</organism>
<evidence type="ECO:0000259" key="2">
    <source>
        <dbReference type="Pfam" id="PF00857"/>
    </source>
</evidence>
<dbReference type="PANTHER" id="PTHR43559:SF1">
    <property type="entry name" value="HYDROLASE"/>
    <property type="match status" value="1"/>
</dbReference>
<sequence length="238" mass="25645">MSNPTRRQALTAGAAGAVGAAAAIAPALAGTAFAESGSSEPNPLFSQENSMLVLIDYQPEMVNGVASMNKDLLQLNIKALARIARLLKIPTVLTTVGVKAGVNHPTIASLREEVPTLTEYDRMNMNAWEDEPVRRAIRATGRRNIVFAALWTEICLAFPVVHAQRDGYRTMVVTDAVGGTSLAAHEAGIQRVIQAGSIPNSFLGILGEWIRDWSDPRSDAGREVVPWYWAELAKLDLG</sequence>
<dbReference type="InterPro" id="IPR053152">
    <property type="entry name" value="Hydrolase_YcaC-like"/>
</dbReference>
<accession>A0ABR9LND7</accession>
<keyword evidence="1" id="KW-0732">Signal</keyword>
<comment type="caution">
    <text evidence="3">The sequence shown here is derived from an EMBL/GenBank/DDBJ whole genome shotgun (WGS) entry which is preliminary data.</text>
</comment>
<dbReference type="InterPro" id="IPR000868">
    <property type="entry name" value="Isochorismatase-like_dom"/>
</dbReference>
<gene>
    <name evidence="3" type="ORF">H4W80_000429</name>
</gene>
<protein>
    <submittedName>
        <fullName evidence="3">Nicotinamidase-related amidase</fullName>
    </submittedName>
</protein>
<dbReference type="PANTHER" id="PTHR43559">
    <property type="entry name" value="HYDROLASE YCAC-RELATED"/>
    <property type="match status" value="1"/>
</dbReference>